<dbReference type="EMBL" id="CP000378">
    <property type="protein sequence ID" value="ABF76316.1"/>
    <property type="molecule type" value="Genomic_DNA"/>
</dbReference>
<feature type="domain" description="PLD phosphodiesterase" evidence="6">
    <location>
        <begin position="579"/>
        <end position="606"/>
    </location>
</feature>
<evidence type="ECO:0000259" key="6">
    <source>
        <dbReference type="PROSITE" id="PS50035"/>
    </source>
</evidence>
<keyword evidence="4" id="KW-0443">Lipid metabolism</keyword>
<evidence type="ECO:0000256" key="2">
    <source>
        <dbReference type="ARBA" id="ARBA00022737"/>
    </source>
</evidence>
<name>A0A0H2XPF8_BURO1</name>
<proteinExistence type="predicted"/>
<organism evidence="7">
    <name type="scientific">Burkholderia orbicola (strain AU 1054)</name>
    <dbReference type="NCBI Taxonomy" id="331271"/>
    <lineage>
        <taxon>Bacteria</taxon>
        <taxon>Pseudomonadati</taxon>
        <taxon>Pseudomonadota</taxon>
        <taxon>Betaproteobacteria</taxon>
        <taxon>Burkholderiales</taxon>
        <taxon>Burkholderiaceae</taxon>
        <taxon>Burkholderia</taxon>
        <taxon>Burkholderia cepacia complex</taxon>
        <taxon>Burkholderia orbicola</taxon>
    </lineage>
</organism>
<dbReference type="InterPro" id="IPR025202">
    <property type="entry name" value="PLD-like_dom"/>
</dbReference>
<dbReference type="PANTHER" id="PTHR18896:SF76">
    <property type="entry name" value="PHOSPHOLIPASE"/>
    <property type="match status" value="1"/>
</dbReference>
<comment type="catalytic activity">
    <reaction evidence="1">
        <text>a 1,2-diacyl-sn-glycero-3-phosphocholine + H2O = a 1,2-diacyl-sn-glycero-3-phosphate + choline + H(+)</text>
        <dbReference type="Rhea" id="RHEA:14445"/>
        <dbReference type="ChEBI" id="CHEBI:15354"/>
        <dbReference type="ChEBI" id="CHEBI:15377"/>
        <dbReference type="ChEBI" id="CHEBI:15378"/>
        <dbReference type="ChEBI" id="CHEBI:57643"/>
        <dbReference type="ChEBI" id="CHEBI:58608"/>
        <dbReference type="EC" id="3.1.4.4"/>
    </reaction>
</comment>
<protein>
    <submittedName>
        <fullName evidence="7">Phospholipase D/Transphosphatidylase</fullName>
    </submittedName>
</protein>
<feature type="region of interest" description="Disordered" evidence="5">
    <location>
        <begin position="195"/>
        <end position="216"/>
    </location>
</feature>
<dbReference type="SMART" id="SM00155">
    <property type="entry name" value="PLDc"/>
    <property type="match status" value="2"/>
</dbReference>
<dbReference type="InterPro" id="IPR001736">
    <property type="entry name" value="PLipase_D/transphosphatidylase"/>
</dbReference>
<dbReference type="Gene3D" id="3.30.870.10">
    <property type="entry name" value="Endonuclease Chain A"/>
    <property type="match status" value="2"/>
</dbReference>
<reference evidence="7" key="1">
    <citation type="submission" date="2006-05" db="EMBL/GenBank/DDBJ databases">
        <title>Complete sequence of chromosome 1 of Burkholderia cenocepacia AU 1054.</title>
        <authorList>
            <consortium name="US DOE Joint Genome Institute"/>
            <person name="Copeland A."/>
            <person name="Lucas S."/>
            <person name="Lapidus A."/>
            <person name="Barry K."/>
            <person name="Detter J.C."/>
            <person name="Glavina del Rio T."/>
            <person name="Hammon N."/>
            <person name="Israni S."/>
            <person name="Dalin E."/>
            <person name="Tice H."/>
            <person name="Pitluck S."/>
            <person name="Chain P."/>
            <person name="Malfatti S."/>
            <person name="Shin M."/>
            <person name="Vergez L."/>
            <person name="Schmutz J."/>
            <person name="Larimer F."/>
            <person name="Land M."/>
            <person name="Hauser L."/>
            <person name="Kyrpides N."/>
            <person name="Lykidis A."/>
            <person name="LiPuma J.J."/>
            <person name="Konstantinidis K."/>
            <person name="Tiedje J.M."/>
            <person name="Richardson P."/>
        </authorList>
    </citation>
    <scope>NUCLEOTIDE SEQUENCE [LARGE SCALE GENOMIC DNA]</scope>
    <source>
        <strain evidence="7">AU 1054</strain>
    </source>
</reference>
<dbReference type="SUPFAM" id="SSF56024">
    <property type="entry name" value="Phospholipase D/nuclease"/>
    <property type="match status" value="2"/>
</dbReference>
<keyword evidence="3" id="KW-0378">Hydrolase</keyword>
<dbReference type="PANTHER" id="PTHR18896">
    <property type="entry name" value="PHOSPHOLIPASE D"/>
    <property type="match status" value="1"/>
</dbReference>
<evidence type="ECO:0000256" key="3">
    <source>
        <dbReference type="ARBA" id="ARBA00022801"/>
    </source>
</evidence>
<dbReference type="PROSITE" id="PS50035">
    <property type="entry name" value="PLD"/>
    <property type="match status" value="1"/>
</dbReference>
<sequence>MSDTNTQNKSKAPIDVDKRQAVASAQWFLEKQADYYAPPYEKNNIDVFICGEDAFTQIAADLKAAKHSVEIICWGFDPGMELIRKGTVWPRGDTWGGLLRDVAAGKFNNGKPVQVRLLSWYGVIGSTLSNNMPGYSGGRLTYEQKMAREVGKAGGIYVQLGNAPQPLTPQDRREDFNARWYDDAFAGRLPNLSLRTRDGSSKDVHESLAHEPGKRDNLEDFGLEKLATDHQKTILIDYDHEGGTQAVGYVMGLNSVTDYWDTQQHLFNDPRRGEGWEGANDSQPGLKPYQDYASRIRGEALVAVSKNFTDAWNRAKGQGANLSRTHDFKKVPPGLTKNIGTPCQRAQIARTQPEEKDKSIKALYIQATSFARNYIYIENQYFQYTEWPTKLKELRTEFLSCSQAAGRSPADVPNLHVMAVIPTPERPQMVPRTHDTVKVLGYGTSMPNQDKAVEDELARNRQQQATWDAYVKRQKASGARIDPDYYPAPLSPAAQSAKDLGDKASLTKSLDQMGIRALVGSLWSFDYNWRSSKLNTETEKKQARWDDYVKKQQAKGELPDPDLAPMLPLPAQSFAARYREIYIHSKLLMIDDSFFTLGSANLNLRSMAVDAEINVGTDDRAKSEDLRKRVWKLHTGNAADCNPSSLTPLAMSKAFRNWVQLLRANELARKKGDAPTGFLHPFHDDRVTGIRLS</sequence>
<dbReference type="Pfam" id="PF13091">
    <property type="entry name" value="PLDc_2"/>
    <property type="match status" value="1"/>
</dbReference>
<accession>A0A0H2XPF8</accession>
<evidence type="ECO:0000256" key="1">
    <source>
        <dbReference type="ARBA" id="ARBA00000798"/>
    </source>
</evidence>
<evidence type="ECO:0000256" key="4">
    <source>
        <dbReference type="ARBA" id="ARBA00023098"/>
    </source>
</evidence>
<dbReference type="AlphaFoldDB" id="A0A0H2XPF8"/>
<keyword evidence="2" id="KW-0677">Repeat</keyword>
<dbReference type="InterPro" id="IPR015679">
    <property type="entry name" value="PLipase_D_fam"/>
</dbReference>
<dbReference type="HOGENOM" id="CLU_013419_1_0_4"/>
<gene>
    <name evidence="7" type="ordered locus">Bcen_1410</name>
</gene>
<dbReference type="GO" id="GO:0004630">
    <property type="term" value="F:phospholipase D activity"/>
    <property type="evidence" value="ECO:0007669"/>
    <property type="project" value="UniProtKB-EC"/>
</dbReference>
<evidence type="ECO:0000256" key="5">
    <source>
        <dbReference type="SAM" id="MobiDB-lite"/>
    </source>
</evidence>
<evidence type="ECO:0000313" key="7">
    <source>
        <dbReference type="EMBL" id="ABF76316.1"/>
    </source>
</evidence>
<dbReference type="GO" id="GO:0009395">
    <property type="term" value="P:phospholipid catabolic process"/>
    <property type="evidence" value="ECO:0007669"/>
    <property type="project" value="TreeGrafter"/>
</dbReference>